<dbReference type="AlphaFoldDB" id="A0A067NDI2"/>
<sequence length="526" mass="55560">MRFAIFLAIFSSLLPVTFAAFGITTSGSNVIVDSGAGLVTTVNSNNGDITSLVFNGKQLQDSSKFTQLSSGLGSATVTHSVANNIAIVTIKTSTITHYYIVRSGTNTIYIGTFASQEPDVGELRFIARLSKSALPNGIPEAEVCRMNGGAVVEGSDVFSINGQTRSKFYSSIPFIRDQVHGVTGSGVGVFMIIPSVSYETSSGGPFFRDINNQGSAQQELYWYMNSNHEQTESYRTGFFGPYAMAVTTGGAPSANLDTSFMDSLGLQGYVAASGRGTVSGTYSGTLSGPAVTIGFKNSANQYWVSGSGGSFTRTLMKPGTYTVTLFQGELEAGTGSVSVSAGRTSSVTLTSSLSRPSTIWSIGTVDGTPAGFKNADKIEHMHPSDSRMSSWGPTTFTIGSSSIPDFPMAQFKAVNNPTTIRWTASSSQIGARTLRIRTTEAFAGGRPQITVNSFTSNAPAAVSNIYTHSRRVTRGTWRGLNQVYDFAIPSGTLVSGSNTITINVISGSSGDGFLSPNFVYDSVELF</sequence>
<dbReference type="GO" id="GO:0071555">
    <property type="term" value="P:cell wall organization"/>
    <property type="evidence" value="ECO:0007669"/>
    <property type="project" value="UniProtKB-KW"/>
</dbReference>
<dbReference type="InterPro" id="IPR011013">
    <property type="entry name" value="Gal_mutarotase_sf_dom"/>
</dbReference>
<feature type="domain" description="Rhamnogalacturonase B N-terminal" evidence="13">
    <location>
        <begin position="21"/>
        <end position="268"/>
    </location>
</feature>
<feature type="domain" description="Rhamnogalacturonan lyase" evidence="15">
    <location>
        <begin position="275"/>
        <end position="346"/>
    </location>
</feature>
<dbReference type="InterPro" id="IPR029411">
    <property type="entry name" value="RG-lyase_III"/>
</dbReference>
<evidence type="ECO:0000256" key="4">
    <source>
        <dbReference type="ARBA" id="ARBA00012437"/>
    </source>
</evidence>
<evidence type="ECO:0000259" key="15">
    <source>
        <dbReference type="Pfam" id="PF14686"/>
    </source>
</evidence>
<reference evidence="17" key="1">
    <citation type="journal article" date="2014" name="Proc. Natl. Acad. Sci. U.S.A.">
        <title>Extensive sampling of basidiomycete genomes demonstrates inadequacy of the white-rot/brown-rot paradigm for wood decay fungi.</title>
        <authorList>
            <person name="Riley R."/>
            <person name="Salamov A.A."/>
            <person name="Brown D.W."/>
            <person name="Nagy L.G."/>
            <person name="Floudas D."/>
            <person name="Held B.W."/>
            <person name="Levasseur A."/>
            <person name="Lombard V."/>
            <person name="Morin E."/>
            <person name="Otillar R."/>
            <person name="Lindquist E.A."/>
            <person name="Sun H."/>
            <person name="LaButti K.M."/>
            <person name="Schmutz J."/>
            <person name="Jabbour D."/>
            <person name="Luo H."/>
            <person name="Baker S.E."/>
            <person name="Pisabarro A.G."/>
            <person name="Walton J.D."/>
            <person name="Blanchette R.A."/>
            <person name="Henrissat B."/>
            <person name="Martin F."/>
            <person name="Cullen D."/>
            <person name="Hibbett D.S."/>
            <person name="Grigoriev I.V."/>
        </authorList>
    </citation>
    <scope>NUCLEOTIDE SEQUENCE [LARGE SCALE GENOMIC DNA]</scope>
    <source>
        <strain evidence="17">PC15</strain>
    </source>
</reference>
<dbReference type="InParanoid" id="A0A067NDI2"/>
<dbReference type="GO" id="GO:0005576">
    <property type="term" value="C:extracellular region"/>
    <property type="evidence" value="ECO:0007669"/>
    <property type="project" value="UniProtKB-SubCell"/>
</dbReference>
<evidence type="ECO:0000256" key="6">
    <source>
        <dbReference type="ARBA" id="ARBA00022729"/>
    </source>
</evidence>
<dbReference type="CDD" id="cd10320">
    <property type="entry name" value="RGL4_N"/>
    <property type="match status" value="1"/>
</dbReference>
<dbReference type="VEuPathDB" id="FungiDB:PLEOSDRAFT_1044820"/>
<dbReference type="SUPFAM" id="SSF74650">
    <property type="entry name" value="Galactose mutarotase-like"/>
    <property type="match status" value="1"/>
</dbReference>
<dbReference type="GO" id="GO:0102210">
    <property type="term" value="F:rhamnogalacturonan endolyase activity"/>
    <property type="evidence" value="ECO:0007669"/>
    <property type="project" value="UniProtKB-EC"/>
</dbReference>
<evidence type="ECO:0000256" key="11">
    <source>
        <dbReference type="ARBA" id="ARBA00023326"/>
    </source>
</evidence>
<dbReference type="InterPro" id="IPR016590">
    <property type="entry name" value="Rhamnogalacturonase_B"/>
</dbReference>
<evidence type="ECO:0000256" key="12">
    <source>
        <dbReference type="SAM" id="SignalP"/>
    </source>
</evidence>
<dbReference type="Gene3D" id="2.60.120.260">
    <property type="entry name" value="Galactose-binding domain-like"/>
    <property type="match status" value="1"/>
</dbReference>
<dbReference type="Pfam" id="PF14683">
    <property type="entry name" value="CBM-like"/>
    <property type="match status" value="1"/>
</dbReference>
<keyword evidence="10" id="KW-0961">Cell wall biogenesis/degradation</keyword>
<evidence type="ECO:0000256" key="3">
    <source>
        <dbReference type="ARBA" id="ARBA00010418"/>
    </source>
</evidence>
<evidence type="ECO:0000256" key="2">
    <source>
        <dbReference type="ARBA" id="ARBA00004613"/>
    </source>
</evidence>
<keyword evidence="9" id="KW-0119">Carbohydrate metabolism</keyword>
<evidence type="ECO:0000256" key="10">
    <source>
        <dbReference type="ARBA" id="ARBA00023316"/>
    </source>
</evidence>
<evidence type="ECO:0000259" key="14">
    <source>
        <dbReference type="Pfam" id="PF14683"/>
    </source>
</evidence>
<dbReference type="InterPro" id="IPR015364">
    <property type="entry name" value="RhgB_N"/>
</dbReference>
<dbReference type="PANTHER" id="PTHR36574:SF1">
    <property type="entry name" value="RHAMNOGALACTURONATE LYASE-RELATED"/>
    <property type="match status" value="1"/>
</dbReference>
<evidence type="ECO:0000259" key="13">
    <source>
        <dbReference type="Pfam" id="PF09284"/>
    </source>
</evidence>
<dbReference type="InterPro" id="IPR029413">
    <property type="entry name" value="RG-lyase_II"/>
</dbReference>
<feature type="domain" description="Rhamnogalacturonan lyase" evidence="14">
    <location>
        <begin position="358"/>
        <end position="525"/>
    </location>
</feature>
<feature type="signal peptide" evidence="12">
    <location>
        <begin position="1"/>
        <end position="19"/>
    </location>
</feature>
<keyword evidence="7" id="KW-1015">Disulfide bond</keyword>
<dbReference type="PANTHER" id="PTHR36574">
    <property type="entry name" value="RHAMNOGALACTURONATE LYASE-RELATED"/>
    <property type="match status" value="1"/>
</dbReference>
<comment type="subcellular location">
    <subcellularLocation>
        <location evidence="2">Secreted</location>
    </subcellularLocation>
</comment>
<evidence type="ECO:0000256" key="7">
    <source>
        <dbReference type="ARBA" id="ARBA00023157"/>
    </source>
</evidence>
<name>A0A067NDI2_PLEO1</name>
<dbReference type="SUPFAM" id="SSF49785">
    <property type="entry name" value="Galactose-binding domain-like"/>
    <property type="match status" value="1"/>
</dbReference>
<accession>A0A067NDI2</accession>
<keyword evidence="8 16" id="KW-0456">Lyase</keyword>
<feature type="chain" id="PRO_5001642043" description="rhamnogalacturonan endolyase" evidence="12">
    <location>
        <begin position="20"/>
        <end position="526"/>
    </location>
</feature>
<dbReference type="Pfam" id="PF14686">
    <property type="entry name" value="fn3_3"/>
    <property type="match status" value="1"/>
</dbReference>
<evidence type="ECO:0000256" key="9">
    <source>
        <dbReference type="ARBA" id="ARBA00023277"/>
    </source>
</evidence>
<evidence type="ECO:0000256" key="5">
    <source>
        <dbReference type="ARBA" id="ARBA00022525"/>
    </source>
</evidence>
<gene>
    <name evidence="16" type="ORF">PLEOSDRAFT_1044820</name>
</gene>
<evidence type="ECO:0000256" key="8">
    <source>
        <dbReference type="ARBA" id="ARBA00023239"/>
    </source>
</evidence>
<dbReference type="SUPFAM" id="SSF49452">
    <property type="entry name" value="Starch-binding domain-like"/>
    <property type="match status" value="1"/>
</dbReference>
<dbReference type="InterPro" id="IPR014718">
    <property type="entry name" value="GH-type_carb-bd"/>
</dbReference>
<dbReference type="InterPro" id="IPR013784">
    <property type="entry name" value="Carb-bd-like_fold"/>
</dbReference>
<dbReference type="HOGENOM" id="CLU_037882_1_1_1"/>
<dbReference type="Pfam" id="PF09284">
    <property type="entry name" value="RhgB_N"/>
    <property type="match status" value="1"/>
</dbReference>
<evidence type="ECO:0000313" key="17">
    <source>
        <dbReference type="Proteomes" id="UP000027073"/>
    </source>
</evidence>
<keyword evidence="5" id="KW-0964">Secreted</keyword>
<evidence type="ECO:0000313" key="16">
    <source>
        <dbReference type="EMBL" id="KDQ25889.1"/>
    </source>
</evidence>
<protein>
    <recommendedName>
        <fullName evidence="4">rhamnogalacturonan endolyase</fullName>
        <ecNumber evidence="4">4.2.2.23</ecNumber>
    </recommendedName>
</protein>
<dbReference type="STRING" id="1137138.A0A067NDI2"/>
<dbReference type="Gene3D" id="2.70.98.10">
    <property type="match status" value="1"/>
</dbReference>
<dbReference type="CDD" id="cd10317">
    <property type="entry name" value="RGL4_C"/>
    <property type="match status" value="1"/>
</dbReference>
<keyword evidence="6 12" id="KW-0732">Signal</keyword>
<dbReference type="GO" id="GO:0045490">
    <property type="term" value="P:pectin catabolic process"/>
    <property type="evidence" value="ECO:0007669"/>
    <property type="project" value="TreeGrafter"/>
</dbReference>
<keyword evidence="11" id="KW-0624">Polysaccharide degradation</keyword>
<dbReference type="Gene3D" id="2.60.40.1120">
    <property type="entry name" value="Carboxypeptidase-like, regulatory domain"/>
    <property type="match status" value="1"/>
</dbReference>
<comment type="similarity">
    <text evidence="3">Belongs to the polysaccharide lyase 4 family.</text>
</comment>
<comment type="catalytic activity">
    <reaction evidence="1">
        <text>Endotype eliminative cleavage of L-alpha-rhamnopyranosyl-(1-&gt;4)-alpha-D-galactopyranosyluronic acid bonds of rhamnogalacturonan I domains in ramified hairy regions of pectin leaving L-rhamnopyranose at the reducing end and 4-deoxy-4,5-unsaturated D-galactopyranosyluronic acid at the non-reducing end.</text>
        <dbReference type="EC" id="4.2.2.23"/>
    </reaction>
</comment>
<dbReference type="GO" id="GO:0030246">
    <property type="term" value="F:carbohydrate binding"/>
    <property type="evidence" value="ECO:0007669"/>
    <property type="project" value="InterPro"/>
</dbReference>
<organism evidence="16 17">
    <name type="scientific">Pleurotus ostreatus (strain PC15)</name>
    <name type="common">Oyster mushroom</name>
    <dbReference type="NCBI Taxonomy" id="1137138"/>
    <lineage>
        <taxon>Eukaryota</taxon>
        <taxon>Fungi</taxon>
        <taxon>Dikarya</taxon>
        <taxon>Basidiomycota</taxon>
        <taxon>Agaricomycotina</taxon>
        <taxon>Agaricomycetes</taxon>
        <taxon>Agaricomycetidae</taxon>
        <taxon>Agaricales</taxon>
        <taxon>Pleurotineae</taxon>
        <taxon>Pleurotaceae</taxon>
        <taxon>Pleurotus</taxon>
    </lineage>
</organism>
<dbReference type="OrthoDB" id="114708at2759"/>
<evidence type="ECO:0000256" key="1">
    <source>
        <dbReference type="ARBA" id="ARBA00001324"/>
    </source>
</evidence>
<dbReference type="EC" id="4.2.2.23" evidence="4"/>
<dbReference type="EMBL" id="KL198010">
    <property type="protein sequence ID" value="KDQ25889.1"/>
    <property type="molecule type" value="Genomic_DNA"/>
</dbReference>
<dbReference type="InterPro" id="IPR008979">
    <property type="entry name" value="Galactose-bd-like_sf"/>
</dbReference>
<proteinExistence type="inferred from homology"/>
<dbReference type="Proteomes" id="UP000027073">
    <property type="component" value="Unassembled WGS sequence"/>
</dbReference>
<dbReference type="FunFam" id="2.60.120.260:FF:000102">
    <property type="entry name" value="Rhamnogalacturonate lyase A"/>
    <property type="match status" value="1"/>
</dbReference>